<comment type="caution">
    <text evidence="3">The sequence shown here is derived from an EMBL/GenBank/DDBJ whole genome shotgun (WGS) entry which is preliminary data.</text>
</comment>
<dbReference type="EMBL" id="JBHTJV010000003">
    <property type="protein sequence ID" value="MFD0915548.1"/>
    <property type="molecule type" value="Genomic_DNA"/>
</dbReference>
<name>A0ABW3FCL5_9HYPH</name>
<gene>
    <name evidence="3" type="ORF">ACFQ14_03920</name>
</gene>
<accession>A0ABW3FCL5</accession>
<feature type="domain" description="HTH luxR-type" evidence="2">
    <location>
        <begin position="34"/>
        <end position="91"/>
    </location>
</feature>
<evidence type="ECO:0000313" key="4">
    <source>
        <dbReference type="Proteomes" id="UP001597101"/>
    </source>
</evidence>
<evidence type="ECO:0000259" key="2">
    <source>
        <dbReference type="SMART" id="SM00421"/>
    </source>
</evidence>
<dbReference type="InterPro" id="IPR000792">
    <property type="entry name" value="Tscrpt_reg_LuxR_C"/>
</dbReference>
<keyword evidence="4" id="KW-1185">Reference proteome</keyword>
<dbReference type="Gene3D" id="3.40.50.1820">
    <property type="entry name" value="alpha/beta hydrolase"/>
    <property type="match status" value="1"/>
</dbReference>
<evidence type="ECO:0000256" key="1">
    <source>
        <dbReference type="SAM" id="MobiDB-lite"/>
    </source>
</evidence>
<dbReference type="SMART" id="SM00421">
    <property type="entry name" value="HTH_LUXR"/>
    <property type="match status" value="1"/>
</dbReference>
<dbReference type="InterPro" id="IPR029058">
    <property type="entry name" value="AB_hydrolase_fold"/>
</dbReference>
<dbReference type="Gene3D" id="1.10.10.10">
    <property type="entry name" value="Winged helix-like DNA-binding domain superfamily/Winged helix DNA-binding domain"/>
    <property type="match status" value="1"/>
</dbReference>
<dbReference type="Pfam" id="PF00196">
    <property type="entry name" value="GerE"/>
    <property type="match status" value="1"/>
</dbReference>
<dbReference type="InterPro" id="IPR016032">
    <property type="entry name" value="Sig_transdc_resp-reg_C-effctor"/>
</dbReference>
<reference evidence="4" key="1">
    <citation type="journal article" date="2019" name="Int. J. Syst. Evol. Microbiol.">
        <title>The Global Catalogue of Microorganisms (GCM) 10K type strain sequencing project: providing services to taxonomists for standard genome sequencing and annotation.</title>
        <authorList>
            <consortium name="The Broad Institute Genomics Platform"/>
            <consortium name="The Broad Institute Genome Sequencing Center for Infectious Disease"/>
            <person name="Wu L."/>
            <person name="Ma J."/>
        </authorList>
    </citation>
    <scope>NUCLEOTIDE SEQUENCE [LARGE SCALE GENOMIC DNA]</scope>
    <source>
        <strain evidence="4">CCUG 60023</strain>
    </source>
</reference>
<dbReference type="SUPFAM" id="SSF53474">
    <property type="entry name" value="alpha/beta-Hydrolases"/>
    <property type="match status" value="1"/>
</dbReference>
<proteinExistence type="predicted"/>
<organism evidence="3 4">
    <name type="scientific">Pseudahrensia aquimaris</name>
    <dbReference type="NCBI Taxonomy" id="744461"/>
    <lineage>
        <taxon>Bacteria</taxon>
        <taxon>Pseudomonadati</taxon>
        <taxon>Pseudomonadota</taxon>
        <taxon>Alphaproteobacteria</taxon>
        <taxon>Hyphomicrobiales</taxon>
        <taxon>Ahrensiaceae</taxon>
        <taxon>Pseudahrensia</taxon>
    </lineage>
</organism>
<sequence length="421" mass="45936">MTKIPGTGLDEPMVLVSVETNESSEAMSDLLADGCGLTETEAALLKLFLEGRQFAEIAEIRNRSTTTIRNQMQSIFEKTGCASQSELMRLGYSLTIMVGSIGTVLETRSRPHRRRFDLLRDSGRTLSVEMAGSPTGQVVISLPSLFGHALTPAIEQQFALADIRMLCVSKPGTGKTDTPANGMSTDECVARDIEAVLDQVGAERCILMGRASNAYLIFLVAGLIPHRIERACVVNGVMPKTFEESAHVASQWTRSLIEAARRSPALAGLILRSGRRLMQLLGSKRFIARMYENSPVDVALTEDPDVLESIEIGSLMTTEQGFEEPSRDMIRAMSDWSDYAKSCPHKITLFQGAFDPNVSQTASTRFAQAFPDACDLHLVEDGGGLMNYSHVPMIVDWIKRGTTPSRRAGSSSRTGSLRPLA</sequence>
<feature type="region of interest" description="Disordered" evidence="1">
    <location>
        <begin position="402"/>
        <end position="421"/>
    </location>
</feature>
<protein>
    <submittedName>
        <fullName evidence="3">LuxR C-terminal-related transcriptional regulator</fullName>
    </submittedName>
</protein>
<dbReference type="Proteomes" id="UP001597101">
    <property type="component" value="Unassembled WGS sequence"/>
</dbReference>
<evidence type="ECO:0000313" key="3">
    <source>
        <dbReference type="EMBL" id="MFD0915548.1"/>
    </source>
</evidence>
<dbReference type="InterPro" id="IPR036388">
    <property type="entry name" value="WH-like_DNA-bd_sf"/>
</dbReference>
<dbReference type="SUPFAM" id="SSF46894">
    <property type="entry name" value="C-terminal effector domain of the bipartite response regulators"/>
    <property type="match status" value="1"/>
</dbReference>